<evidence type="ECO:0000313" key="1">
    <source>
        <dbReference type="EMBL" id="GBN11777.1"/>
    </source>
</evidence>
<dbReference type="GO" id="GO:0003676">
    <property type="term" value="F:nucleic acid binding"/>
    <property type="evidence" value="ECO:0007669"/>
    <property type="project" value="InterPro"/>
</dbReference>
<proteinExistence type="predicted"/>
<accession>A0A4Y2LEK2</accession>
<sequence length="126" mass="14172">MWLGRRVNFPPWGIPVVQFLNPFKTFIKSDTAGIIYQQIFIEHRQEYNDFIAIYTDGSKSSDHGSFAVVFPNTTFSFKLHPSCSVFTAEIAAVLLALEQISDFLEPLRGTSSSDVTGFTTPRYPSV</sequence>
<organism evidence="1 2">
    <name type="scientific">Araneus ventricosus</name>
    <name type="common">Orbweaver spider</name>
    <name type="synonym">Epeira ventricosa</name>
    <dbReference type="NCBI Taxonomy" id="182803"/>
    <lineage>
        <taxon>Eukaryota</taxon>
        <taxon>Metazoa</taxon>
        <taxon>Ecdysozoa</taxon>
        <taxon>Arthropoda</taxon>
        <taxon>Chelicerata</taxon>
        <taxon>Arachnida</taxon>
        <taxon>Araneae</taxon>
        <taxon>Araneomorphae</taxon>
        <taxon>Entelegynae</taxon>
        <taxon>Araneoidea</taxon>
        <taxon>Araneidae</taxon>
        <taxon>Araneus</taxon>
    </lineage>
</organism>
<dbReference type="Proteomes" id="UP000499080">
    <property type="component" value="Unassembled WGS sequence"/>
</dbReference>
<dbReference type="SUPFAM" id="SSF53098">
    <property type="entry name" value="Ribonuclease H-like"/>
    <property type="match status" value="1"/>
</dbReference>
<dbReference type="AlphaFoldDB" id="A0A4Y2LEK2"/>
<keyword evidence="2" id="KW-1185">Reference proteome</keyword>
<gene>
    <name evidence="1" type="ORF">AVEN_272709_1</name>
</gene>
<comment type="caution">
    <text evidence="1">The sequence shown here is derived from an EMBL/GenBank/DDBJ whole genome shotgun (WGS) entry which is preliminary data.</text>
</comment>
<dbReference type="InterPro" id="IPR036397">
    <property type="entry name" value="RNaseH_sf"/>
</dbReference>
<reference evidence="1 2" key="1">
    <citation type="journal article" date="2019" name="Sci. Rep.">
        <title>Orb-weaving spider Araneus ventricosus genome elucidates the spidroin gene catalogue.</title>
        <authorList>
            <person name="Kono N."/>
            <person name="Nakamura H."/>
            <person name="Ohtoshi R."/>
            <person name="Moran D.A.P."/>
            <person name="Shinohara A."/>
            <person name="Yoshida Y."/>
            <person name="Fujiwara M."/>
            <person name="Mori M."/>
            <person name="Tomita M."/>
            <person name="Arakawa K."/>
        </authorList>
    </citation>
    <scope>NUCLEOTIDE SEQUENCE [LARGE SCALE GENOMIC DNA]</scope>
</reference>
<evidence type="ECO:0008006" key="3">
    <source>
        <dbReference type="Google" id="ProtNLM"/>
    </source>
</evidence>
<name>A0A4Y2LEK2_ARAVE</name>
<dbReference type="InterPro" id="IPR012337">
    <property type="entry name" value="RNaseH-like_sf"/>
</dbReference>
<protein>
    <recommendedName>
        <fullName evidence="3">RNase H type-1 domain-containing protein</fullName>
    </recommendedName>
</protein>
<dbReference type="OrthoDB" id="6436497at2759"/>
<dbReference type="Gene3D" id="3.30.420.10">
    <property type="entry name" value="Ribonuclease H-like superfamily/Ribonuclease H"/>
    <property type="match status" value="1"/>
</dbReference>
<dbReference type="EMBL" id="BGPR01005608">
    <property type="protein sequence ID" value="GBN11777.1"/>
    <property type="molecule type" value="Genomic_DNA"/>
</dbReference>
<evidence type="ECO:0000313" key="2">
    <source>
        <dbReference type="Proteomes" id="UP000499080"/>
    </source>
</evidence>